<name>F2DYR2_HORVV</name>
<organism evidence="1">
    <name type="scientific">Hordeum vulgare subsp. vulgare</name>
    <name type="common">Domesticated barley</name>
    <dbReference type="NCBI Taxonomy" id="112509"/>
    <lineage>
        <taxon>Eukaryota</taxon>
        <taxon>Viridiplantae</taxon>
        <taxon>Streptophyta</taxon>
        <taxon>Embryophyta</taxon>
        <taxon>Tracheophyta</taxon>
        <taxon>Spermatophyta</taxon>
        <taxon>Magnoliopsida</taxon>
        <taxon>Liliopsida</taxon>
        <taxon>Poales</taxon>
        <taxon>Poaceae</taxon>
        <taxon>BOP clade</taxon>
        <taxon>Pooideae</taxon>
        <taxon>Triticodae</taxon>
        <taxon>Triticeae</taxon>
        <taxon>Hordeinae</taxon>
        <taxon>Hordeum</taxon>
    </lineage>
</organism>
<proteinExistence type="evidence at transcript level"/>
<protein>
    <submittedName>
        <fullName evidence="1">Predicted protein</fullName>
    </submittedName>
</protein>
<reference evidence="1" key="1">
    <citation type="journal article" date="2011" name="Plant Physiol.">
        <title>Comprehensive sequence analysis of 24,783 barley full-length cDNAs derived from 12 clone libraries.</title>
        <authorList>
            <person name="Matsumoto T."/>
            <person name="Tanaka T."/>
            <person name="Sakai H."/>
            <person name="Amano N."/>
            <person name="Kanamori H."/>
            <person name="Kurita K."/>
            <person name="Kikuta A."/>
            <person name="Kamiya K."/>
            <person name="Yamamoto M."/>
            <person name="Ikawa H."/>
            <person name="Fujii N."/>
            <person name="Hori K."/>
            <person name="Itoh T."/>
            <person name="Sato K."/>
        </authorList>
    </citation>
    <scope>NUCLEOTIDE SEQUENCE</scope>
    <source>
        <tissue evidence="1">Shoot and root</tissue>
    </source>
</reference>
<sequence length="118" mass="14287">MFRFYNTYLVKLDGAIFKLDTYFRAFWGEAQERYRSYLHSQTSLHAFTYYCFLLSEILANHCEIMLTEQDLRVLLEMTERVGEEEKQYPLMVLLTYLYAQPYPTVNFLKQSAIYDRFL</sequence>
<dbReference type="AlphaFoldDB" id="F2DYR2"/>
<dbReference type="EMBL" id="AK369032">
    <property type="protein sequence ID" value="BAK00234.1"/>
    <property type="molecule type" value="mRNA"/>
</dbReference>
<evidence type="ECO:0000313" key="1">
    <source>
        <dbReference type="EMBL" id="BAK00234.1"/>
    </source>
</evidence>
<accession>F2DYR2</accession>